<dbReference type="EMBL" id="ACIL03000005">
    <property type="protein sequence ID" value="ESL04184.1"/>
    <property type="molecule type" value="Genomic_DNA"/>
</dbReference>
<gene>
    <name evidence="2" type="ORF">GCWU0000282_000531</name>
</gene>
<dbReference type="STRING" id="592026.GCWU0000282_000531"/>
<organism evidence="2 3">
    <name type="scientific">Catonella morbi ATCC 51271</name>
    <dbReference type="NCBI Taxonomy" id="592026"/>
    <lineage>
        <taxon>Bacteria</taxon>
        <taxon>Bacillati</taxon>
        <taxon>Bacillota</taxon>
        <taxon>Clostridia</taxon>
        <taxon>Lachnospirales</taxon>
        <taxon>Lachnospiraceae</taxon>
        <taxon>Catonella</taxon>
    </lineage>
</organism>
<name>V2XPU5_9FIRM</name>
<evidence type="ECO:0000313" key="2">
    <source>
        <dbReference type="EMBL" id="ESL04184.1"/>
    </source>
</evidence>
<dbReference type="HOGENOM" id="CLU_173850_0_0_9"/>
<comment type="caution">
    <text evidence="2">The sequence shown here is derived from an EMBL/GenBank/DDBJ whole genome shotgun (WGS) entry which is preliminary data.</text>
</comment>
<proteinExistence type="predicted"/>
<accession>V2XPU5</accession>
<reference evidence="2 3" key="1">
    <citation type="submission" date="2013-06" db="EMBL/GenBank/DDBJ databases">
        <authorList>
            <person name="Weinstock G."/>
            <person name="Sodergren E."/>
            <person name="Clifton S."/>
            <person name="Fulton L."/>
            <person name="Fulton B."/>
            <person name="Courtney L."/>
            <person name="Fronick C."/>
            <person name="Harrison M."/>
            <person name="Strong C."/>
            <person name="Farmer C."/>
            <person name="Delahaunty K."/>
            <person name="Markovic C."/>
            <person name="Hall O."/>
            <person name="Minx P."/>
            <person name="Tomlinson C."/>
            <person name="Mitreva M."/>
            <person name="Nelson J."/>
            <person name="Hou S."/>
            <person name="Wollam A."/>
            <person name="Pepin K.H."/>
            <person name="Johnson M."/>
            <person name="Bhonagiri V."/>
            <person name="Nash W.E."/>
            <person name="Warren W."/>
            <person name="Chinwalla A."/>
            <person name="Mardis E.R."/>
            <person name="Wilson R.K."/>
        </authorList>
    </citation>
    <scope>NUCLEOTIDE SEQUENCE [LARGE SCALE GENOMIC DNA]</scope>
    <source>
        <strain evidence="2 3">ATCC 51271</strain>
    </source>
</reference>
<feature type="compositionally biased region" description="Basic and acidic residues" evidence="1">
    <location>
        <begin position="85"/>
        <end position="109"/>
    </location>
</feature>
<protein>
    <submittedName>
        <fullName evidence="2">Uncharacterized protein</fullName>
    </submittedName>
</protein>
<dbReference type="eggNOG" id="ENOG5033D38">
    <property type="taxonomic scope" value="Bacteria"/>
</dbReference>
<keyword evidence="3" id="KW-1185">Reference proteome</keyword>
<dbReference type="AlphaFoldDB" id="V2XPU5"/>
<sequence>MTSNLKEAGCEEDTNSWANLWSDEQKSHMRLCMRIRLQCKSKSNNYTESCMINEADGWRGRNVWYLGRSVWYALREVTIAQSNAEHTEVSRGHSSRETKDRISRSPKYD</sequence>
<dbReference type="Proteomes" id="UP000018227">
    <property type="component" value="Unassembled WGS sequence"/>
</dbReference>
<evidence type="ECO:0000256" key="1">
    <source>
        <dbReference type="SAM" id="MobiDB-lite"/>
    </source>
</evidence>
<evidence type="ECO:0000313" key="3">
    <source>
        <dbReference type="Proteomes" id="UP000018227"/>
    </source>
</evidence>
<feature type="region of interest" description="Disordered" evidence="1">
    <location>
        <begin position="83"/>
        <end position="109"/>
    </location>
</feature>